<proteinExistence type="predicted"/>
<reference evidence="2 3" key="1">
    <citation type="submission" date="2020-08" db="EMBL/GenBank/DDBJ databases">
        <title>Genomic Encyclopedia of Type Strains, Phase IV (KMG-IV): sequencing the most valuable type-strain genomes for metagenomic binning, comparative biology and taxonomic classification.</title>
        <authorList>
            <person name="Goeker M."/>
        </authorList>
    </citation>
    <scope>NUCLEOTIDE SEQUENCE [LARGE SCALE GENOMIC DNA]</scope>
    <source>
        <strain evidence="2 3">DSM 101791</strain>
    </source>
</reference>
<dbReference type="AlphaFoldDB" id="A0A7W8GJK2"/>
<name>A0A7W8GJK2_9DEIO</name>
<gene>
    <name evidence="2" type="ORF">HNQ09_003770</name>
</gene>
<feature type="region of interest" description="Disordered" evidence="1">
    <location>
        <begin position="64"/>
        <end position="111"/>
    </location>
</feature>
<organism evidence="2 3">
    <name type="scientific">Deinococcus budaensis</name>
    <dbReference type="NCBI Taxonomy" id="1665626"/>
    <lineage>
        <taxon>Bacteria</taxon>
        <taxon>Thermotogati</taxon>
        <taxon>Deinococcota</taxon>
        <taxon>Deinococci</taxon>
        <taxon>Deinococcales</taxon>
        <taxon>Deinococcaceae</taxon>
        <taxon>Deinococcus</taxon>
    </lineage>
</organism>
<accession>A0A7W8GJK2</accession>
<sequence length="158" mass="18066">MKHPDGTPLTPAEWQAERTRRWEQISQRQRSAHPISPAGLPLFKRYADGELTLEEVREGLHRLYNRRRFPEGPDGPEVEVPEPPPAPAPSVTEELVTDADSGSMGVPGRPALSKEARIEMLERWIERRKQENPDDPWIGKWVTITASEYPRAKEDELN</sequence>
<evidence type="ECO:0000313" key="2">
    <source>
        <dbReference type="EMBL" id="MBB5236296.1"/>
    </source>
</evidence>
<comment type="caution">
    <text evidence="2">The sequence shown here is derived from an EMBL/GenBank/DDBJ whole genome shotgun (WGS) entry which is preliminary data.</text>
</comment>
<dbReference type="Proteomes" id="UP000525389">
    <property type="component" value="Unassembled WGS sequence"/>
</dbReference>
<dbReference type="RefSeq" id="WP_184032031.1">
    <property type="nucleotide sequence ID" value="NZ_JACHFN010000025.1"/>
</dbReference>
<keyword evidence="3" id="KW-1185">Reference proteome</keyword>
<evidence type="ECO:0000313" key="3">
    <source>
        <dbReference type="Proteomes" id="UP000525389"/>
    </source>
</evidence>
<dbReference type="EMBL" id="JACHFN010000025">
    <property type="protein sequence ID" value="MBB5236296.1"/>
    <property type="molecule type" value="Genomic_DNA"/>
</dbReference>
<feature type="region of interest" description="Disordered" evidence="1">
    <location>
        <begin position="1"/>
        <end position="40"/>
    </location>
</feature>
<protein>
    <submittedName>
        <fullName evidence="2">Uncharacterized short protein YbdD (DUF466 family)</fullName>
    </submittedName>
</protein>
<evidence type="ECO:0000256" key="1">
    <source>
        <dbReference type="SAM" id="MobiDB-lite"/>
    </source>
</evidence>